<name>A0A484F6C2_9EURY</name>
<dbReference type="InterPro" id="IPR004014">
    <property type="entry name" value="ATPase_P-typ_cation-transptr_N"/>
</dbReference>
<dbReference type="InterPro" id="IPR023299">
    <property type="entry name" value="ATPase_P-typ_cyto_dom_N"/>
</dbReference>
<dbReference type="SUPFAM" id="SSF81665">
    <property type="entry name" value="Calcium ATPase, transmembrane domain M"/>
    <property type="match status" value="1"/>
</dbReference>
<dbReference type="SUPFAM" id="SSF56784">
    <property type="entry name" value="HAD-like"/>
    <property type="match status" value="1"/>
</dbReference>
<sequence>MNPEKTPADWCAISSDETCDLLQTNPQGLSNEEAERRLKENGPNKLDEKGKKSVITIFLSQFKDLMIWVLIAAAIITAYVSHMEGEPPIDTIIISIVVSLNAILGTVQEFKAEASLEALKKMAAPNARVLRNGVVKMIPATDLVIGDIVILEAGDTIPADIRIQEANSLKIEESALTGESKAVNKTVNPLAGPDGRKISLGDQTNMAFMGTNIVYGRGSGVVIATGMNTQIGKIAGQLSETKKETTPLQKKLNQISKYISIIVIVIAVVVFAIGYLTGQDTLTMFLTAVSLAVAAIPEGMVAAVTIVLALGMSRMAKRGALVRRLPAVETLGSTQVICSDKTGTLTQNKMTVKKMWVFEEIDDPHSKDLDLLTEAFAECNDSRIDENGKSTGDPTENAFLDYLMENGLKTADDLKKRERAGEIPFDSDRKRSTVAVLKENGGLRIYVKGAAESIVDRSVSAFKDGEIVPMTDEMRKSILTANEEMAEKALRVLAFAYKDVDTDSADFVDPVGSAVSATSADFADSSDTVIDVSIENMETIENGLIFCGLSGMIDPARPEVKETIKVCRQAGITPVMITGDHKTTAVAIANDLGLLDDGRIAITGADLEEMSDAELDQKITEIGVYARVSPEHKVRIVDAWQKRGKIVAMTGDGVNDAPALKRADIGVGMGITGTDVAKGTSDMVLTDDNFATIVIAVKEGRGIFDNIHKTVSFLLSSNIGEVLAILTATILGFTLLSPIHILWVNLVTDTFPALALGVEPPEEDIMDRKPRDQKIPFLTNRQWVNIFVIGAVDAILTLVAYYIGSQTSPETGITMAFITLGLIQLFVALGFQSERSSIFKIHPREHPYLWLAFFGSAALQVVIVLVPFLRDIFGLTALTLIQWVFILALCIGMLLFIELRKAVFRYLHKRRNAGQEQVV</sequence>
<dbReference type="PRINTS" id="PR00121">
    <property type="entry name" value="NAKATPASE"/>
</dbReference>
<dbReference type="NCBIfam" id="TIGR01494">
    <property type="entry name" value="ATPase_P-type"/>
    <property type="match status" value="3"/>
</dbReference>
<comment type="caution">
    <text evidence="12">The sequence shown here is derived from an EMBL/GenBank/DDBJ whole genome shotgun (WGS) entry which is preliminary data.</text>
</comment>
<evidence type="ECO:0000256" key="2">
    <source>
        <dbReference type="ARBA" id="ARBA00022475"/>
    </source>
</evidence>
<dbReference type="SUPFAM" id="SSF81660">
    <property type="entry name" value="Metal cation-transporting ATPase, ATP-binding domain N"/>
    <property type="match status" value="1"/>
</dbReference>
<dbReference type="Pfam" id="PF13246">
    <property type="entry name" value="Cation_ATPase"/>
    <property type="match status" value="1"/>
</dbReference>
<dbReference type="Pfam" id="PF00689">
    <property type="entry name" value="Cation_ATPase_C"/>
    <property type="match status" value="1"/>
</dbReference>
<dbReference type="Pfam" id="PF00690">
    <property type="entry name" value="Cation_ATPase_N"/>
    <property type="match status" value="1"/>
</dbReference>
<dbReference type="EMBL" id="SNYS01000007">
    <property type="protein sequence ID" value="TDQ69388.1"/>
    <property type="molecule type" value="Genomic_DNA"/>
</dbReference>
<dbReference type="GO" id="GO:0015662">
    <property type="term" value="F:P-type ion transporter activity"/>
    <property type="evidence" value="ECO:0007669"/>
    <property type="project" value="UniProtKB-ARBA"/>
</dbReference>
<feature type="transmembrane region" description="Helical" evidence="10">
    <location>
        <begin position="849"/>
        <end position="869"/>
    </location>
</feature>
<dbReference type="GO" id="GO:0098662">
    <property type="term" value="P:inorganic cation transmembrane transport"/>
    <property type="evidence" value="ECO:0007669"/>
    <property type="project" value="UniProtKB-ARBA"/>
</dbReference>
<dbReference type="InterPro" id="IPR001757">
    <property type="entry name" value="P_typ_ATPase"/>
</dbReference>
<dbReference type="GO" id="GO:0046873">
    <property type="term" value="F:metal ion transmembrane transporter activity"/>
    <property type="evidence" value="ECO:0007669"/>
    <property type="project" value="UniProtKB-ARBA"/>
</dbReference>
<gene>
    <name evidence="12" type="ORF">C7391_0713</name>
</gene>
<dbReference type="InterPro" id="IPR006068">
    <property type="entry name" value="ATPase_P-typ_cation-transptr_C"/>
</dbReference>
<feature type="domain" description="Cation-transporting P-type ATPase N-terminal" evidence="11">
    <location>
        <begin position="9"/>
        <end position="82"/>
    </location>
</feature>
<feature type="transmembrane region" description="Helical" evidence="10">
    <location>
        <begin position="810"/>
        <end position="829"/>
    </location>
</feature>
<proteinExistence type="predicted"/>
<dbReference type="PRINTS" id="PR00119">
    <property type="entry name" value="CATATPASE"/>
</dbReference>
<comment type="subcellular location">
    <subcellularLocation>
        <location evidence="1">Cell membrane</location>
        <topology evidence="1">Multi-pass membrane protein</topology>
    </subcellularLocation>
</comment>
<keyword evidence="9 10" id="KW-0472">Membrane</keyword>
<dbReference type="Gene3D" id="3.40.1110.10">
    <property type="entry name" value="Calcium-transporting ATPase, cytoplasmic domain N"/>
    <property type="match status" value="1"/>
</dbReference>
<dbReference type="SFLD" id="SFLDS00003">
    <property type="entry name" value="Haloacid_Dehalogenase"/>
    <property type="match status" value="1"/>
</dbReference>
<evidence type="ECO:0000256" key="9">
    <source>
        <dbReference type="ARBA" id="ARBA00023136"/>
    </source>
</evidence>
<dbReference type="Gene3D" id="3.40.50.1000">
    <property type="entry name" value="HAD superfamily/HAD-like"/>
    <property type="match status" value="1"/>
</dbReference>
<accession>A0A484F6C2</accession>
<evidence type="ECO:0000256" key="10">
    <source>
        <dbReference type="SAM" id="Phobius"/>
    </source>
</evidence>
<dbReference type="SMART" id="SM00831">
    <property type="entry name" value="Cation_ATPase_N"/>
    <property type="match status" value="1"/>
</dbReference>
<keyword evidence="8 10" id="KW-1133">Transmembrane helix</keyword>
<dbReference type="FunFam" id="3.40.50.1000:FF:000028">
    <property type="entry name" value="Calcium-transporting P-type ATPase, putative"/>
    <property type="match status" value="1"/>
</dbReference>
<evidence type="ECO:0000256" key="5">
    <source>
        <dbReference type="ARBA" id="ARBA00022741"/>
    </source>
</evidence>
<evidence type="ECO:0000256" key="7">
    <source>
        <dbReference type="ARBA" id="ARBA00022967"/>
    </source>
</evidence>
<evidence type="ECO:0000259" key="11">
    <source>
        <dbReference type="SMART" id="SM00831"/>
    </source>
</evidence>
<feature type="transmembrane region" description="Helical" evidence="10">
    <location>
        <begin position="258"/>
        <end position="278"/>
    </location>
</feature>
<dbReference type="SUPFAM" id="SSF81653">
    <property type="entry name" value="Calcium ATPase, transduction domain A"/>
    <property type="match status" value="1"/>
</dbReference>
<keyword evidence="13" id="KW-1185">Reference proteome</keyword>
<keyword evidence="7" id="KW-1278">Translocase</keyword>
<dbReference type="InterPro" id="IPR044492">
    <property type="entry name" value="P_typ_ATPase_HD_dom"/>
</dbReference>
<dbReference type="GO" id="GO:0016887">
    <property type="term" value="F:ATP hydrolysis activity"/>
    <property type="evidence" value="ECO:0007669"/>
    <property type="project" value="InterPro"/>
</dbReference>
<keyword evidence="6" id="KW-0067">ATP-binding</keyword>
<dbReference type="SFLD" id="SFLDG00002">
    <property type="entry name" value="C1.7:_P-type_atpase_like"/>
    <property type="match status" value="1"/>
</dbReference>
<dbReference type="InterPro" id="IPR023298">
    <property type="entry name" value="ATPase_P-typ_TM_dom_sf"/>
</dbReference>
<organism evidence="12 13">
    <name type="scientific">Methanimicrococcus blatticola</name>
    <dbReference type="NCBI Taxonomy" id="91560"/>
    <lineage>
        <taxon>Archaea</taxon>
        <taxon>Methanobacteriati</taxon>
        <taxon>Methanobacteriota</taxon>
        <taxon>Stenosarchaea group</taxon>
        <taxon>Methanomicrobia</taxon>
        <taxon>Methanosarcinales</taxon>
        <taxon>Methanosarcinaceae</taxon>
        <taxon>Methanimicrococcus</taxon>
    </lineage>
</organism>
<feature type="transmembrane region" description="Helical" evidence="10">
    <location>
        <begin position="65"/>
        <end position="82"/>
    </location>
</feature>
<dbReference type="PROSITE" id="PS00154">
    <property type="entry name" value="ATPASE_E1_E2"/>
    <property type="match status" value="1"/>
</dbReference>
<dbReference type="InterPro" id="IPR018303">
    <property type="entry name" value="ATPase_P-typ_P_site"/>
</dbReference>
<dbReference type="Gene3D" id="1.20.1110.10">
    <property type="entry name" value="Calcium-transporting ATPase, transmembrane domain"/>
    <property type="match status" value="1"/>
</dbReference>
<dbReference type="SFLD" id="SFLDF00027">
    <property type="entry name" value="p-type_atpase"/>
    <property type="match status" value="1"/>
</dbReference>
<feature type="transmembrane region" description="Helical" evidence="10">
    <location>
        <begin position="783"/>
        <end position="804"/>
    </location>
</feature>
<evidence type="ECO:0000256" key="6">
    <source>
        <dbReference type="ARBA" id="ARBA00022840"/>
    </source>
</evidence>
<evidence type="ECO:0000313" key="12">
    <source>
        <dbReference type="EMBL" id="TDQ69388.1"/>
    </source>
</evidence>
<keyword evidence="3 10" id="KW-0812">Transmembrane</keyword>
<keyword evidence="4" id="KW-0479">Metal-binding</keyword>
<keyword evidence="2" id="KW-1003">Cell membrane</keyword>
<evidence type="ECO:0000256" key="3">
    <source>
        <dbReference type="ARBA" id="ARBA00022692"/>
    </source>
</evidence>
<feature type="transmembrane region" description="Helical" evidence="10">
    <location>
        <begin position="875"/>
        <end position="897"/>
    </location>
</feature>
<feature type="transmembrane region" description="Helical" evidence="10">
    <location>
        <begin position="284"/>
        <end position="310"/>
    </location>
</feature>
<reference evidence="12 13" key="1">
    <citation type="submission" date="2019-03" db="EMBL/GenBank/DDBJ databases">
        <title>Genomic Encyclopedia of Type Strains, Phase IV (KMG-IV): sequencing the most valuable type-strain genomes for metagenomic binning, comparative biology and taxonomic classification.</title>
        <authorList>
            <person name="Goeker M."/>
        </authorList>
    </citation>
    <scope>NUCLEOTIDE SEQUENCE [LARGE SCALE GENOMIC DNA]</scope>
    <source>
        <strain evidence="12 13">DSM 13328</strain>
    </source>
</reference>
<dbReference type="Gene3D" id="2.70.150.10">
    <property type="entry name" value="Calcium-transporting ATPase, cytoplasmic transduction domain A"/>
    <property type="match status" value="1"/>
</dbReference>
<dbReference type="PANTHER" id="PTHR42861">
    <property type="entry name" value="CALCIUM-TRANSPORTING ATPASE"/>
    <property type="match status" value="1"/>
</dbReference>
<dbReference type="OrthoDB" id="8588at2157"/>
<dbReference type="InterPro" id="IPR023214">
    <property type="entry name" value="HAD_sf"/>
</dbReference>
<dbReference type="FunFam" id="2.70.150.10:FF:000016">
    <property type="entry name" value="Calcium-transporting P-type ATPase putative"/>
    <property type="match status" value="1"/>
</dbReference>
<dbReference type="InterPro" id="IPR059000">
    <property type="entry name" value="ATPase_P-type_domA"/>
</dbReference>
<keyword evidence="5" id="KW-0547">Nucleotide-binding</keyword>
<dbReference type="GO" id="GO:0140352">
    <property type="term" value="P:export from cell"/>
    <property type="evidence" value="ECO:0007669"/>
    <property type="project" value="UniProtKB-ARBA"/>
</dbReference>
<dbReference type="GO" id="GO:0019829">
    <property type="term" value="F:ATPase-coupled monoatomic cation transmembrane transporter activity"/>
    <property type="evidence" value="ECO:0007669"/>
    <property type="project" value="UniProtKB-ARBA"/>
</dbReference>
<dbReference type="GO" id="GO:0005886">
    <property type="term" value="C:plasma membrane"/>
    <property type="evidence" value="ECO:0007669"/>
    <property type="project" value="UniProtKB-SubCell"/>
</dbReference>
<evidence type="ECO:0000256" key="4">
    <source>
        <dbReference type="ARBA" id="ARBA00022723"/>
    </source>
</evidence>
<dbReference type="Pfam" id="PF00122">
    <property type="entry name" value="E1-E2_ATPase"/>
    <property type="match status" value="1"/>
</dbReference>
<dbReference type="GO" id="GO:0005524">
    <property type="term" value="F:ATP binding"/>
    <property type="evidence" value="ECO:0007669"/>
    <property type="project" value="UniProtKB-KW"/>
</dbReference>
<evidence type="ECO:0000313" key="13">
    <source>
        <dbReference type="Proteomes" id="UP000294855"/>
    </source>
</evidence>
<dbReference type="InterPro" id="IPR008250">
    <property type="entry name" value="ATPase_P-typ_transduc_dom_A_sf"/>
</dbReference>
<protein>
    <submittedName>
        <fullName evidence="12">Ca2+-transporting ATPase</fullName>
    </submittedName>
</protein>
<evidence type="ECO:0000256" key="8">
    <source>
        <dbReference type="ARBA" id="ARBA00022989"/>
    </source>
</evidence>
<evidence type="ECO:0000256" key="1">
    <source>
        <dbReference type="ARBA" id="ARBA00004651"/>
    </source>
</evidence>
<dbReference type="InterPro" id="IPR036412">
    <property type="entry name" value="HAD-like_sf"/>
</dbReference>
<dbReference type="AlphaFoldDB" id="A0A484F6C2"/>
<dbReference type="FunFam" id="3.40.50.1000:FF:000001">
    <property type="entry name" value="Phospholipid-transporting ATPase IC"/>
    <property type="match status" value="1"/>
</dbReference>
<dbReference type="RefSeq" id="WP_133517182.1">
    <property type="nucleotide sequence ID" value="NZ_JAHDUW010000002.1"/>
</dbReference>
<dbReference type="GO" id="GO:0046872">
    <property type="term" value="F:metal ion binding"/>
    <property type="evidence" value="ECO:0007669"/>
    <property type="project" value="UniProtKB-KW"/>
</dbReference>
<dbReference type="Proteomes" id="UP000294855">
    <property type="component" value="Unassembled WGS sequence"/>
</dbReference>